<proteinExistence type="predicted"/>
<feature type="region of interest" description="Disordered" evidence="1">
    <location>
        <begin position="1"/>
        <end position="469"/>
    </location>
</feature>
<feature type="compositionally biased region" description="Acidic residues" evidence="1">
    <location>
        <begin position="259"/>
        <end position="274"/>
    </location>
</feature>
<gene>
    <name evidence="2" type="ORF">PCOR1329_LOCUS37251</name>
</gene>
<feature type="compositionally biased region" description="Acidic residues" evidence="1">
    <location>
        <begin position="360"/>
        <end position="370"/>
    </location>
</feature>
<feature type="compositionally biased region" description="Low complexity" evidence="1">
    <location>
        <begin position="19"/>
        <end position="32"/>
    </location>
</feature>
<organism evidence="2 3">
    <name type="scientific">Prorocentrum cordatum</name>
    <dbReference type="NCBI Taxonomy" id="2364126"/>
    <lineage>
        <taxon>Eukaryota</taxon>
        <taxon>Sar</taxon>
        <taxon>Alveolata</taxon>
        <taxon>Dinophyceae</taxon>
        <taxon>Prorocentrales</taxon>
        <taxon>Prorocentraceae</taxon>
        <taxon>Prorocentrum</taxon>
    </lineage>
</organism>
<evidence type="ECO:0000313" key="3">
    <source>
        <dbReference type="Proteomes" id="UP001189429"/>
    </source>
</evidence>
<protein>
    <submittedName>
        <fullName evidence="2">Uncharacterized protein</fullName>
    </submittedName>
</protein>
<name>A0ABN9TAW1_9DINO</name>
<dbReference type="Proteomes" id="UP001189429">
    <property type="component" value="Unassembled WGS sequence"/>
</dbReference>
<comment type="caution">
    <text evidence="2">The sequence shown here is derived from an EMBL/GenBank/DDBJ whole genome shotgun (WGS) entry which is preliminary data.</text>
</comment>
<feature type="compositionally biased region" description="Low complexity" evidence="1">
    <location>
        <begin position="404"/>
        <end position="418"/>
    </location>
</feature>
<evidence type="ECO:0000313" key="2">
    <source>
        <dbReference type="EMBL" id="CAK0842360.1"/>
    </source>
</evidence>
<feature type="compositionally biased region" description="Acidic residues" evidence="1">
    <location>
        <begin position="132"/>
        <end position="142"/>
    </location>
</feature>
<sequence>MMDDEDQPSVSGAAGGQGQRQPQASPAGAPPGCIRRSLPQHSEGEGGRGGGEVSAPTPAGAAVGGGSAPGGERRARAPTGHIPASLFQGAGGSEDDSDEGSPGESPLWGGDVGEVLAGRRASCRKSMVEYSSGDEEDEDDDGGAALRAGGGGPGRSVHGVGVGAGAYPEGEGASAHRGGRGALAGSVPKDFFDDTEDDEVEDGAATRNDQGLSTKAVRFGPRESVEAACPPPGRELHRSQSRVQGRKSTGFVGKSRLEAEEDQDKENEDEDEDGAATRNDQGLSPKAVRFGPRESVEAAGPPPGREFHRFPSTAQGRKPTGFVGKKRLGEPEEGEDDESQSRVQSRKPTGFVGKSHFGEAEEGGDEDEDEAPRGGGQEPAGPRAGSFEGGAGRESDAVPERRGAPPASSAPAVTVVSPDGKGRRMTLKGVQSDDGSSPQRSPRDAGGRGDEHGPTIVAKALGGTLRSGA</sequence>
<dbReference type="EMBL" id="CAUYUJ010014516">
    <property type="protein sequence ID" value="CAK0842360.1"/>
    <property type="molecule type" value="Genomic_DNA"/>
</dbReference>
<feature type="compositionally biased region" description="Acidic residues" evidence="1">
    <location>
        <begin position="193"/>
        <end position="202"/>
    </location>
</feature>
<accession>A0ABN9TAW1</accession>
<feature type="compositionally biased region" description="Gly residues" evidence="1">
    <location>
        <begin position="148"/>
        <end position="164"/>
    </location>
</feature>
<evidence type="ECO:0000256" key="1">
    <source>
        <dbReference type="SAM" id="MobiDB-lite"/>
    </source>
</evidence>
<reference evidence="2" key="1">
    <citation type="submission" date="2023-10" db="EMBL/GenBank/DDBJ databases">
        <authorList>
            <person name="Chen Y."/>
            <person name="Shah S."/>
            <person name="Dougan E. K."/>
            <person name="Thang M."/>
            <person name="Chan C."/>
        </authorList>
    </citation>
    <scope>NUCLEOTIDE SEQUENCE [LARGE SCALE GENOMIC DNA]</scope>
</reference>
<feature type="compositionally biased region" description="Basic and acidic residues" evidence="1">
    <location>
        <begin position="391"/>
        <end position="403"/>
    </location>
</feature>
<keyword evidence="3" id="KW-1185">Reference proteome</keyword>
<feature type="compositionally biased region" description="Basic and acidic residues" evidence="1">
    <location>
        <begin position="441"/>
        <end position="453"/>
    </location>
</feature>